<dbReference type="OrthoDB" id="133725at2157"/>
<dbReference type="STRING" id="1434111.MSLAZ_1795"/>
<sequence>MGTFTGEIEIISIIEAAEGNCCVAACDGQKVHDRIAEAFRKNRKVKLSFEETDDLTPAFLNAAVGQLYGNFPKEFVENNLSFADIDPEDEIILKRIVERAKGYFEHTESYQQAFWDVIGGEDAE</sequence>
<dbReference type="Pfam" id="PF14213">
    <property type="entry name" value="DUF4325"/>
    <property type="match status" value="1"/>
</dbReference>
<dbReference type="KEGG" id="mls:MSLAZ_1795"/>
<feature type="domain" description="DUF4325" evidence="1">
    <location>
        <begin position="27"/>
        <end position="89"/>
    </location>
</feature>
<gene>
    <name evidence="2" type="ORF">MSLAZ_1795</name>
</gene>
<proteinExistence type="predicted"/>
<dbReference type="PATRIC" id="fig|1434111.4.peg.2353"/>
<evidence type="ECO:0000313" key="3">
    <source>
        <dbReference type="Proteomes" id="UP000033072"/>
    </source>
</evidence>
<reference evidence="2 3" key="1">
    <citation type="submission" date="2014-07" db="EMBL/GenBank/DDBJ databases">
        <title>Methanogenic archaea and the global carbon cycle.</title>
        <authorList>
            <person name="Henriksen J.R."/>
            <person name="Luke J."/>
            <person name="Reinhart S."/>
            <person name="Benedict M.N."/>
            <person name="Youngblut N.D."/>
            <person name="Metcalf M.E."/>
            <person name="Whitaker R.J."/>
            <person name="Metcalf W.W."/>
        </authorList>
    </citation>
    <scope>NUCLEOTIDE SEQUENCE [LARGE SCALE GENOMIC DNA]</scope>
    <source>
        <strain evidence="2 3">Z-7289</strain>
    </source>
</reference>
<dbReference type="HOGENOM" id="CLU_155221_0_0_2"/>
<organism evidence="2 3">
    <name type="scientific">Methanosarcina lacustris Z-7289</name>
    <dbReference type="NCBI Taxonomy" id="1434111"/>
    <lineage>
        <taxon>Archaea</taxon>
        <taxon>Methanobacteriati</taxon>
        <taxon>Methanobacteriota</taxon>
        <taxon>Stenosarchaea group</taxon>
        <taxon>Methanomicrobia</taxon>
        <taxon>Methanosarcinales</taxon>
        <taxon>Methanosarcinaceae</taxon>
        <taxon>Methanosarcina</taxon>
    </lineage>
</organism>
<evidence type="ECO:0000259" key="1">
    <source>
        <dbReference type="Pfam" id="PF14213"/>
    </source>
</evidence>
<dbReference type="AlphaFoldDB" id="A0A0E3S493"/>
<keyword evidence="3" id="KW-1185">Reference proteome</keyword>
<dbReference type="EMBL" id="CP009515">
    <property type="protein sequence ID" value="AKB75056.1"/>
    <property type="molecule type" value="Genomic_DNA"/>
</dbReference>
<dbReference type="InterPro" id="IPR025474">
    <property type="entry name" value="DUF4325"/>
</dbReference>
<dbReference type="Proteomes" id="UP000033072">
    <property type="component" value="Chromosome"/>
</dbReference>
<evidence type="ECO:0000313" key="2">
    <source>
        <dbReference type="EMBL" id="AKB75056.1"/>
    </source>
</evidence>
<protein>
    <recommendedName>
        <fullName evidence="1">DUF4325 domain-containing protein</fullName>
    </recommendedName>
</protein>
<name>A0A0E3S493_9EURY</name>
<dbReference type="GeneID" id="24806572"/>
<dbReference type="RefSeq" id="WP_048126330.1">
    <property type="nucleotide sequence ID" value="NZ_CP009515.1"/>
</dbReference>
<accession>A0A0E3S493</accession>